<dbReference type="EMBL" id="FJ882854">
    <property type="protein sequence ID" value="ACQ57294.1"/>
    <property type="molecule type" value="Genomic_DNA"/>
</dbReference>
<sequence length="57" mass="6725">MMSSSQIIVCNKINIFVCRYNLLQINFTLNQFVFVFVVRSSNLVFQPLGMTKMRRSF</sequence>
<proteinExistence type="predicted"/>
<dbReference type="Proteomes" id="UP000241696">
    <property type="component" value="Segment"/>
</dbReference>
<accession>C3VP10</accession>
<reference evidence="1 2" key="1">
    <citation type="journal article" date="2010" name="J. Microbiol.">
        <title>Comparative analysis of the genomes of Bombyx mandarina and Bombyx mori nucleopolyhedroviruses.</title>
        <authorList>
            <person name="Xu Y.P."/>
            <person name="Ye Z.P."/>
            <person name="Niu C.Y."/>
            <person name="Bao Y.Y."/>
            <person name="Wang W.B."/>
            <person name="Shen W.D."/>
            <person name="Zhang C.X."/>
        </authorList>
    </citation>
    <scope>NUCLEOTIDE SEQUENCE [LARGE SCALE GENOMIC DNA]</scope>
    <source>
        <strain evidence="1">S1</strain>
    </source>
</reference>
<name>C3VP10_NPVBM</name>
<evidence type="ECO:0000313" key="2">
    <source>
        <dbReference type="Proteomes" id="UP000241696"/>
    </source>
</evidence>
<protein>
    <submittedName>
        <fullName evidence="1">Ac121-like protein</fullName>
    </submittedName>
</protein>
<organism evidence="1 2">
    <name type="scientific">Bombyx mandarina nucleopolyhedrovirus</name>
    <dbReference type="NCBI Taxonomy" id="640862"/>
    <lineage>
        <taxon>Viruses</taxon>
        <taxon>Viruses incertae sedis</taxon>
        <taxon>Naldaviricetes</taxon>
        <taxon>Lefavirales</taxon>
        <taxon>Baculoviridae</taxon>
        <taxon>Alphabaculovirus</taxon>
        <taxon>Alphabaculovirus bomori</taxon>
    </lineage>
</organism>
<evidence type="ECO:0000313" key="1">
    <source>
        <dbReference type="EMBL" id="ACQ57294.1"/>
    </source>
</evidence>